<protein>
    <recommendedName>
        <fullName evidence="4">WxL domain-containing protein</fullName>
    </recommendedName>
</protein>
<name>G2ZBX5_LISIP</name>
<dbReference type="RefSeq" id="WP_014092030.1">
    <property type="nucleotide sequence ID" value="NC_016011.1"/>
</dbReference>
<proteinExistence type="predicted"/>
<dbReference type="GeneID" id="57075505"/>
<evidence type="ECO:0008006" key="4">
    <source>
        <dbReference type="Google" id="ProtNLM"/>
    </source>
</evidence>
<dbReference type="eggNOG" id="ENOG5033N2V">
    <property type="taxonomic scope" value="Bacteria"/>
</dbReference>
<feature type="signal peptide" evidence="1">
    <location>
        <begin position="1"/>
        <end position="23"/>
    </location>
</feature>
<dbReference type="AlphaFoldDB" id="G2ZBX5"/>
<dbReference type="KEGG" id="liv:LIV_0517"/>
<reference evidence="2 3" key="1">
    <citation type="journal article" date="2011" name="J. Bacteriol.">
        <title>Complete genome sequence of the animal pathogen Listeria ivanovii, which provides insights into host specificities and evolution of the genus Listeria.</title>
        <authorList>
            <person name="Buchrieser C."/>
            <person name="Rusniok C."/>
            <person name="Garrido P."/>
            <person name="Hain T."/>
            <person name="Scortti M."/>
            <person name="Lampidis R."/>
            <person name="Karst U."/>
            <person name="Chakraborty T."/>
            <person name="Cossart P."/>
            <person name="Kreft J."/>
            <person name="Vazquez-Boland J.A."/>
            <person name="Goebel W."/>
            <person name="Glaser P."/>
        </authorList>
    </citation>
    <scope>NUCLEOTIDE SEQUENCE [LARGE SCALE GENOMIC DNA]</scope>
    <source>
        <strain evidence="3">ATCC BAA-678 / PAM 55</strain>
    </source>
</reference>
<sequence length="823" mass="88680">MSFKKIILIIGIAALFLHSGVIAQAEDTESAQLASNEAVVTTFDELKKAISEDNGIDTVYLGADISLSGGIKIADSKKSFTLSGKDPVTNEIHTLTETMSSSILQSSVITVNSNSGTKETTLIDINVFGKNYYGTISVLSAAKNVVQNYENVNYQGPQLIYNLNGTASFSGNNNIKIASVVSGSASPNEVGEMKGLTVSGKLNIEHEGGSNNDSAFWFGSGTADVNTFTVKENADVKVLTTANGMFYRSGSKPIDINVEKNAKLDIISGNNIFRDTAGGAINIDEGADVSMTKTAGSGTYLWLSGNLTVNPDARFVLKRTGGSGELVYFSNSAAKLDIRNPRSFLMATEPDSTMLVWPYTSTFSFEAQMVNYWDTVGPVDRKEAPKQSFYLSNTENVTGSLTFTGKTTNILSTNAGMTAANFNQYTARMIAMGRLEGKLNPVTDGDATVSGTATKDAYTKILYAEDSVAQQLNGQADANGHFEIPIPNGFIKPYTELTTTISQDQREINLEKVTVTDVTPPNGTPVQQILNVGDVFPEVSQLVTDIYDHSDNTVGSGVTATIISTPDMDVFGPTQAVVRLKDKANNYVEIVVPVFIKDDATVIQDNTALRAVDFAVHLDEISSLDEENLKQLIIDKAEANAYDVETGVDLTSGITVSGTDLKKEVGEYKATLQIGTLTKEVTIRVTGELKFNQVPENFSFETIELAKQKNIAKRTPDFAMSVLDSRGVGSKFRVTASIQAPLTSTTNSAHILPEGLIFVDNTGEKRILSAEETTVFQTQTTSEMNVPVQWGENQGILVEADAAETYTDENYEATIEWTLTDAP</sequence>
<gene>
    <name evidence="2" type="ordered locus">LIV_0517</name>
</gene>
<dbReference type="Proteomes" id="UP000001286">
    <property type="component" value="Chromosome"/>
</dbReference>
<dbReference type="EMBL" id="FR687253">
    <property type="protein sequence ID" value="CBW84993.1"/>
    <property type="molecule type" value="Genomic_DNA"/>
</dbReference>
<dbReference type="HOGENOM" id="CLU_333112_0_0_9"/>
<evidence type="ECO:0000313" key="3">
    <source>
        <dbReference type="Proteomes" id="UP000001286"/>
    </source>
</evidence>
<dbReference type="OrthoDB" id="2365040at2"/>
<accession>G2ZBX5</accession>
<organism evidence="2 3">
    <name type="scientific">Listeria ivanovii (strain ATCC BAA-678 / PAM 55)</name>
    <dbReference type="NCBI Taxonomy" id="881621"/>
    <lineage>
        <taxon>Bacteria</taxon>
        <taxon>Bacillati</taxon>
        <taxon>Bacillota</taxon>
        <taxon>Bacilli</taxon>
        <taxon>Bacillales</taxon>
        <taxon>Listeriaceae</taxon>
        <taxon>Listeria</taxon>
    </lineage>
</organism>
<evidence type="ECO:0000313" key="2">
    <source>
        <dbReference type="EMBL" id="CBW84993.1"/>
    </source>
</evidence>
<feature type="chain" id="PRO_5038396393" description="WxL domain-containing protein" evidence="1">
    <location>
        <begin position="24"/>
        <end position="823"/>
    </location>
</feature>
<keyword evidence="1" id="KW-0732">Signal</keyword>
<evidence type="ECO:0000256" key="1">
    <source>
        <dbReference type="SAM" id="SignalP"/>
    </source>
</evidence>